<dbReference type="EMBL" id="SUNJ01003555">
    <property type="protein sequence ID" value="TPP65163.1"/>
    <property type="molecule type" value="Genomic_DNA"/>
</dbReference>
<dbReference type="AlphaFoldDB" id="A0A504YUY6"/>
<proteinExistence type="predicted"/>
<evidence type="ECO:0000313" key="1">
    <source>
        <dbReference type="EMBL" id="TPP65163.1"/>
    </source>
</evidence>
<accession>A0A504YUY6</accession>
<protein>
    <submittedName>
        <fullName evidence="1">Uncharacterized protein</fullName>
    </submittedName>
</protein>
<dbReference type="Proteomes" id="UP000316759">
    <property type="component" value="Unassembled WGS sequence"/>
</dbReference>
<sequence length="57" mass="6464">MIVNNADTSTPLNAATVGLDSELKQWLKLAGLALLKQMDRIHFVIDLDYKRKYGLLF</sequence>
<keyword evidence="2" id="KW-1185">Reference proteome</keyword>
<gene>
    <name evidence="1" type="ORF">FGIG_10834</name>
</gene>
<reference evidence="1 2" key="1">
    <citation type="submission" date="2019-04" db="EMBL/GenBank/DDBJ databases">
        <title>Annotation for the trematode Fasciola gigantica.</title>
        <authorList>
            <person name="Choi Y.-J."/>
        </authorList>
    </citation>
    <scope>NUCLEOTIDE SEQUENCE [LARGE SCALE GENOMIC DNA]</scope>
    <source>
        <strain evidence="1">Uganda_cow_1</strain>
    </source>
</reference>
<name>A0A504YUY6_FASGI</name>
<comment type="caution">
    <text evidence="1">The sequence shown here is derived from an EMBL/GenBank/DDBJ whole genome shotgun (WGS) entry which is preliminary data.</text>
</comment>
<organism evidence="1 2">
    <name type="scientific">Fasciola gigantica</name>
    <name type="common">Giant liver fluke</name>
    <dbReference type="NCBI Taxonomy" id="46835"/>
    <lineage>
        <taxon>Eukaryota</taxon>
        <taxon>Metazoa</taxon>
        <taxon>Spiralia</taxon>
        <taxon>Lophotrochozoa</taxon>
        <taxon>Platyhelminthes</taxon>
        <taxon>Trematoda</taxon>
        <taxon>Digenea</taxon>
        <taxon>Plagiorchiida</taxon>
        <taxon>Echinostomata</taxon>
        <taxon>Echinostomatoidea</taxon>
        <taxon>Fasciolidae</taxon>
        <taxon>Fasciola</taxon>
    </lineage>
</organism>
<evidence type="ECO:0000313" key="2">
    <source>
        <dbReference type="Proteomes" id="UP000316759"/>
    </source>
</evidence>